<sequence length="458" mass="53063">MIETHIGAITSNRGEKRSLGKIVVAIRSAVTQGNANSKYLKPFFVKELNKIGFPLHTWTQYEFENITLPGVKTFHALHGHLLIPQQFKVPSNDQNWAKQLWNFRLGYLINRLRKGLIPLTDEQIGQLDAIGFIWKVTDAIWERDILPALRIYKNIHGHLMVPTEFCVPSNCEIWPKRLWGFTLGSRVRALRKGLYSAQLEQDHDKLIEMGFIFDVYKTQWETKILPSLQVFAKVYRHGDVPYKFVVPSQAPWPKEAWGMNLGTLVAHIRSKALYRKWAQLHAEDLAEFHFVWNREQRLEHTVRKIIVPCLRVFWERFPHQVSIPIRFCVPDENDSDNASPWPDAARGFKLGHWISRCRSGRIALPEDLTEELENAGFTWTYTEARWQRYILPALEAFAATHAGSCQDMGTRFNVPHSEPYPRQTWGLNLGGIVWHIRNGDTYADPDKVAQLKRLKVVS</sequence>
<dbReference type="OrthoDB" id="58859at2759"/>
<name>A0A024G6P5_9STRA</name>
<dbReference type="EMBL" id="CAIX01000035">
    <property type="protein sequence ID" value="CCI42541.1"/>
    <property type="molecule type" value="Genomic_DNA"/>
</dbReference>
<gene>
    <name evidence="2" type="ORF">BN9_033250</name>
</gene>
<evidence type="ECO:0000259" key="1">
    <source>
        <dbReference type="Pfam" id="PF03457"/>
    </source>
</evidence>
<evidence type="ECO:0000313" key="2">
    <source>
        <dbReference type="EMBL" id="CCI42541.1"/>
    </source>
</evidence>
<organism evidence="2 3">
    <name type="scientific">Albugo candida</name>
    <dbReference type="NCBI Taxonomy" id="65357"/>
    <lineage>
        <taxon>Eukaryota</taxon>
        <taxon>Sar</taxon>
        <taxon>Stramenopiles</taxon>
        <taxon>Oomycota</taxon>
        <taxon>Peronosporomycetes</taxon>
        <taxon>Albuginales</taxon>
        <taxon>Albuginaceae</taxon>
        <taxon>Albugo</taxon>
    </lineage>
</organism>
<dbReference type="AlphaFoldDB" id="A0A024G6P5"/>
<dbReference type="PANTHER" id="PTHR37066:SF1">
    <property type="entry name" value="LNS2_PITP DOMAIN-CONTAINING PROTEIN"/>
    <property type="match status" value="1"/>
</dbReference>
<protein>
    <recommendedName>
        <fullName evidence="1">Helicase-associated domain-containing protein</fullName>
    </recommendedName>
</protein>
<accession>A0A024G6P5</accession>
<reference evidence="2 3" key="1">
    <citation type="submission" date="2012-05" db="EMBL/GenBank/DDBJ databases">
        <title>Recombination and specialization in a pathogen metapopulation.</title>
        <authorList>
            <person name="Gardiner A."/>
            <person name="Kemen E."/>
            <person name="Schultz-Larsen T."/>
            <person name="MacLean D."/>
            <person name="Van Oosterhout C."/>
            <person name="Jones J.D.G."/>
        </authorList>
    </citation>
    <scope>NUCLEOTIDE SEQUENCE [LARGE SCALE GENOMIC DNA]</scope>
    <source>
        <strain evidence="2 3">Ac Nc2</strain>
    </source>
</reference>
<evidence type="ECO:0000313" key="3">
    <source>
        <dbReference type="Proteomes" id="UP000053237"/>
    </source>
</evidence>
<dbReference type="InterPro" id="IPR005114">
    <property type="entry name" value="Helicase_assoc"/>
</dbReference>
<comment type="caution">
    <text evidence="2">The sequence shown here is derived from an EMBL/GenBank/DDBJ whole genome shotgun (WGS) entry which is preliminary data.</text>
</comment>
<dbReference type="Pfam" id="PF03457">
    <property type="entry name" value="HA"/>
    <property type="match status" value="1"/>
</dbReference>
<proteinExistence type="predicted"/>
<dbReference type="Proteomes" id="UP000053237">
    <property type="component" value="Unassembled WGS sequence"/>
</dbReference>
<keyword evidence="3" id="KW-1185">Reference proteome</keyword>
<dbReference type="PANTHER" id="PTHR37066">
    <property type="entry name" value="HELICASE-ASSOCIATED"/>
    <property type="match status" value="1"/>
</dbReference>
<dbReference type="InParanoid" id="A0A024G6P5"/>
<dbReference type="STRING" id="65357.A0A024G6P5"/>
<feature type="domain" description="Helicase-associated" evidence="1">
    <location>
        <begin position="72"/>
        <end position="132"/>
    </location>
</feature>